<dbReference type="PANTHER" id="PTHR11937">
    <property type="entry name" value="ACTIN"/>
    <property type="match status" value="1"/>
</dbReference>
<evidence type="ECO:0000256" key="1">
    <source>
        <dbReference type="RuleBase" id="RU000487"/>
    </source>
</evidence>
<dbReference type="FunFam" id="3.30.420.40:FF:000411">
    <property type="entry name" value="RNA polymerase II transcription factor"/>
    <property type="match status" value="1"/>
</dbReference>
<gene>
    <name evidence="2" type="ORF">MKK02DRAFT_39471</name>
</gene>
<dbReference type="RefSeq" id="XP_052948958.1">
    <property type="nucleotide sequence ID" value="XM_053090609.1"/>
</dbReference>
<organism evidence="2 3">
    <name type="scientific">Dioszegia hungarica</name>
    <dbReference type="NCBI Taxonomy" id="4972"/>
    <lineage>
        <taxon>Eukaryota</taxon>
        <taxon>Fungi</taxon>
        <taxon>Dikarya</taxon>
        <taxon>Basidiomycota</taxon>
        <taxon>Agaricomycotina</taxon>
        <taxon>Tremellomycetes</taxon>
        <taxon>Tremellales</taxon>
        <taxon>Bulleribasidiaceae</taxon>
        <taxon>Dioszegia</taxon>
    </lineage>
</organism>
<sequence length="492" mass="52547">MNVRDNHITVIVLDTDVIRATFGLAEYLTRPSLTLKACYAIPKTDGSSGDVGETARSGWMVGDEVETARKEGKEVEVRWPFRSSKAVDDWEGREYILNHVLTRLGIKIASNTSPLLLVPPPSPSGLPLSLQAQYTQLAFESLNVPGLSILPSPLAALFALNSTTGITLHVGQESCQVVVITDSVVRWETATTVDVGMADCERWLEGLLMEDEGLDGQLRDLAGEGREETEVWRNGKRKRELVREVVGVVFGECGGDDVDIEPMGGGQAIAAVVAEDDESFDVAKKLIGETQAQAAASHKSKKQIAAQQAAATKAAADAATKAVAVAAADIITFSIPSYPDKEVNLGPVRHRLAEPLFKGVGGGDTVWEGMGRAVESEGLSTGERVAVWEAVGVTGEIARFKSFAPALLTYLAPLLLSSPDIPSDLQPAKARLLSIPEYFTNFKGVTNDEAPFLGACMVAKVAFTEYAGKHYVTKVDYNAKGPAAIYAVSGES</sequence>
<dbReference type="InterPro" id="IPR043129">
    <property type="entry name" value="ATPase_NBD"/>
</dbReference>
<dbReference type="Pfam" id="PF00022">
    <property type="entry name" value="Actin"/>
    <property type="match status" value="1"/>
</dbReference>
<accession>A0AA38LYK8</accession>
<reference evidence="2" key="1">
    <citation type="journal article" date="2022" name="G3 (Bethesda)">
        <title>High quality genome of the basidiomycete yeast Dioszegia hungarica PDD-24b-2 isolated from cloud water.</title>
        <authorList>
            <person name="Jarrige D."/>
            <person name="Haridas S."/>
            <person name="Bleykasten-Grosshans C."/>
            <person name="Joly M."/>
            <person name="Nadalig T."/>
            <person name="Sancelme M."/>
            <person name="Vuilleumier S."/>
            <person name="Grigoriev I.V."/>
            <person name="Amato P."/>
            <person name="Bringel F."/>
        </authorList>
    </citation>
    <scope>NUCLEOTIDE SEQUENCE</scope>
    <source>
        <strain evidence="2">PDD-24b-2</strain>
    </source>
</reference>
<dbReference type="EMBL" id="JAKWFO010000001">
    <property type="protein sequence ID" value="KAI9639181.1"/>
    <property type="molecule type" value="Genomic_DNA"/>
</dbReference>
<dbReference type="Gene3D" id="3.30.420.40">
    <property type="match status" value="2"/>
</dbReference>
<comment type="similarity">
    <text evidence="1">Belongs to the actin family.</text>
</comment>
<dbReference type="SUPFAM" id="SSF53067">
    <property type="entry name" value="Actin-like ATPase domain"/>
    <property type="match status" value="2"/>
</dbReference>
<keyword evidence="3" id="KW-1185">Reference proteome</keyword>
<dbReference type="InterPro" id="IPR004000">
    <property type="entry name" value="Actin"/>
</dbReference>
<dbReference type="Proteomes" id="UP001164286">
    <property type="component" value="Unassembled WGS sequence"/>
</dbReference>
<dbReference type="AlphaFoldDB" id="A0AA38LYK8"/>
<proteinExistence type="inferred from homology"/>
<protein>
    <submittedName>
        <fullName evidence="2">RNA polymerase II transcription factor</fullName>
    </submittedName>
</protein>
<comment type="caution">
    <text evidence="2">The sequence shown here is derived from an EMBL/GenBank/DDBJ whole genome shotgun (WGS) entry which is preliminary data.</text>
</comment>
<evidence type="ECO:0000313" key="2">
    <source>
        <dbReference type="EMBL" id="KAI9639181.1"/>
    </source>
</evidence>
<dbReference type="SMART" id="SM00268">
    <property type="entry name" value="ACTIN"/>
    <property type="match status" value="1"/>
</dbReference>
<dbReference type="GeneID" id="77729814"/>
<evidence type="ECO:0000313" key="3">
    <source>
        <dbReference type="Proteomes" id="UP001164286"/>
    </source>
</evidence>
<name>A0AA38LYK8_9TREE</name>